<evidence type="ECO:0000259" key="6">
    <source>
        <dbReference type="PROSITE" id="PS01031"/>
    </source>
</evidence>
<dbReference type="SUPFAM" id="SSF49764">
    <property type="entry name" value="HSP20-like chaperones"/>
    <property type="match status" value="1"/>
</dbReference>
<comment type="caution">
    <text evidence="7">The sequence shown here is derived from an EMBL/GenBank/DDBJ whole genome shotgun (WGS) entry which is preliminary data.</text>
</comment>
<dbReference type="Pfam" id="PF00011">
    <property type="entry name" value="HSP20"/>
    <property type="match status" value="1"/>
</dbReference>
<dbReference type="OrthoDB" id="8946669at2759"/>
<gene>
    <name evidence="7" type="ORF">mPipKuh1_006424</name>
</gene>
<keyword evidence="8" id="KW-1185">Reference proteome</keyword>
<comment type="subcellular location">
    <subcellularLocation>
        <location evidence="1">Cytoplasm</location>
    </subcellularLocation>
</comment>
<feature type="compositionally biased region" description="Polar residues" evidence="5">
    <location>
        <begin position="15"/>
        <end position="26"/>
    </location>
</feature>
<evidence type="ECO:0000313" key="7">
    <source>
        <dbReference type="EMBL" id="KAF6309011.1"/>
    </source>
</evidence>
<dbReference type="Proteomes" id="UP000558488">
    <property type="component" value="Unassembled WGS sequence"/>
</dbReference>
<dbReference type="Gene3D" id="2.60.40.790">
    <property type="match status" value="1"/>
</dbReference>
<name>A0A7J7U823_PIPKU</name>
<evidence type="ECO:0000256" key="1">
    <source>
        <dbReference type="ARBA" id="ARBA00004496"/>
    </source>
</evidence>
<evidence type="ECO:0000256" key="5">
    <source>
        <dbReference type="SAM" id="MobiDB-lite"/>
    </source>
</evidence>
<dbReference type="InterPro" id="IPR002068">
    <property type="entry name" value="A-crystallin/Hsp20_dom"/>
</dbReference>
<evidence type="ECO:0000256" key="2">
    <source>
        <dbReference type="ARBA" id="ARBA00022490"/>
    </source>
</evidence>
<evidence type="ECO:0000313" key="8">
    <source>
        <dbReference type="Proteomes" id="UP000558488"/>
    </source>
</evidence>
<feature type="region of interest" description="Disordered" evidence="5">
    <location>
        <begin position="1"/>
        <end position="26"/>
    </location>
</feature>
<reference evidence="7 8" key="1">
    <citation type="journal article" date="2020" name="Nature">
        <title>Six reference-quality genomes reveal evolution of bat adaptations.</title>
        <authorList>
            <person name="Jebb D."/>
            <person name="Huang Z."/>
            <person name="Pippel M."/>
            <person name="Hughes G.M."/>
            <person name="Lavrichenko K."/>
            <person name="Devanna P."/>
            <person name="Winkler S."/>
            <person name="Jermiin L.S."/>
            <person name="Skirmuntt E.C."/>
            <person name="Katzourakis A."/>
            <person name="Burkitt-Gray L."/>
            <person name="Ray D.A."/>
            <person name="Sullivan K.A.M."/>
            <person name="Roscito J.G."/>
            <person name="Kirilenko B.M."/>
            <person name="Davalos L.M."/>
            <person name="Corthals A.P."/>
            <person name="Power M.L."/>
            <person name="Jones G."/>
            <person name="Ransome R.D."/>
            <person name="Dechmann D.K.N."/>
            <person name="Locatelli A.G."/>
            <person name="Puechmaille S.J."/>
            <person name="Fedrigo O."/>
            <person name="Jarvis E.D."/>
            <person name="Hiller M."/>
            <person name="Vernes S.C."/>
            <person name="Myers E.W."/>
            <person name="Teeling E.C."/>
        </authorList>
    </citation>
    <scope>NUCLEOTIDE SEQUENCE [LARGE SCALE GENOMIC DNA]</scope>
    <source>
        <strain evidence="7">MPipKuh1</strain>
        <tissue evidence="7">Flight muscle</tissue>
    </source>
</reference>
<evidence type="ECO:0000256" key="3">
    <source>
        <dbReference type="PROSITE-ProRule" id="PRU00285"/>
    </source>
</evidence>
<dbReference type="EMBL" id="JACAGB010000022">
    <property type="protein sequence ID" value="KAF6309011.1"/>
    <property type="molecule type" value="Genomic_DNA"/>
</dbReference>
<proteinExistence type="inferred from homology"/>
<evidence type="ECO:0000256" key="4">
    <source>
        <dbReference type="RuleBase" id="RU003616"/>
    </source>
</evidence>
<keyword evidence="7" id="KW-0346">Stress response</keyword>
<keyword evidence="2" id="KW-0963">Cytoplasm</keyword>
<dbReference type="PROSITE" id="PS01031">
    <property type="entry name" value="SHSP"/>
    <property type="match status" value="1"/>
</dbReference>
<dbReference type="AlphaFoldDB" id="A0A7J7U823"/>
<accession>A0A7J7U823</accession>
<feature type="compositionally biased region" description="Gly residues" evidence="5">
    <location>
        <begin position="1"/>
        <end position="10"/>
    </location>
</feature>
<protein>
    <submittedName>
        <fullName evidence="7">Heat shock protein family B (Small) member 9</fullName>
    </submittedName>
</protein>
<comment type="similarity">
    <text evidence="3 4">Belongs to the small heat shock protein (HSP20) family.</text>
</comment>
<dbReference type="GO" id="GO:0005737">
    <property type="term" value="C:cytoplasm"/>
    <property type="evidence" value="ECO:0007669"/>
    <property type="project" value="UniProtKB-SubCell"/>
</dbReference>
<dbReference type="InterPro" id="IPR042940">
    <property type="entry name" value="HSPB9"/>
</dbReference>
<dbReference type="InterPro" id="IPR008978">
    <property type="entry name" value="HSP20-like_chaperone"/>
</dbReference>
<feature type="region of interest" description="Disordered" evidence="5">
    <location>
        <begin position="134"/>
        <end position="159"/>
    </location>
</feature>
<feature type="domain" description="SHSP" evidence="6">
    <location>
        <begin position="35"/>
        <end position="148"/>
    </location>
</feature>
<organism evidence="7 8">
    <name type="scientific">Pipistrellus kuhlii</name>
    <name type="common">Kuhl's pipistrelle</name>
    <dbReference type="NCBI Taxonomy" id="59472"/>
    <lineage>
        <taxon>Eukaryota</taxon>
        <taxon>Metazoa</taxon>
        <taxon>Chordata</taxon>
        <taxon>Craniata</taxon>
        <taxon>Vertebrata</taxon>
        <taxon>Euteleostomi</taxon>
        <taxon>Mammalia</taxon>
        <taxon>Eutheria</taxon>
        <taxon>Laurasiatheria</taxon>
        <taxon>Chiroptera</taxon>
        <taxon>Yangochiroptera</taxon>
        <taxon>Vespertilionidae</taxon>
        <taxon>Pipistrellus</taxon>
    </lineage>
</organism>
<dbReference type="PANTHER" id="PTHR47896:SF1">
    <property type="entry name" value="HEAT SHOCK PROTEIN BETA-9"/>
    <property type="match status" value="1"/>
</dbReference>
<sequence>MQRGGGGLAKGGQVASRSPSTTLAKQNQVVTLPVQQVRDDVPAVGSNVHVENSFQMKMDAQGYGPEELLVQVDGQCLSVTGQRQKESYGRDGSSYRMAQKLQCQMLLPPNVDASAMTCSLTPSGQLWIRGQGGALPSAEAQTGHSSKHRRLGSKGSNLA</sequence>
<dbReference type="PANTHER" id="PTHR47896">
    <property type="entry name" value="HEAT SHOCK PROTEIN BETA-9"/>
    <property type="match status" value="1"/>
</dbReference>
<dbReference type="GO" id="GO:0005634">
    <property type="term" value="C:nucleus"/>
    <property type="evidence" value="ECO:0007669"/>
    <property type="project" value="TreeGrafter"/>
</dbReference>
<dbReference type="CDD" id="cd06481">
    <property type="entry name" value="ACD_HspB9_like"/>
    <property type="match status" value="1"/>
</dbReference>